<sequence>MMDDLTSWLQSLREPPFKILTHGEDLDGVFSGSLAIAAFNGEVELEFMAPDESKNSMRTFDVTMDLPPPAGRTALFIDHHASNSNLLDRADISIFDPSAPSSAYLVKISLLKDYSPSDRLEKSVDFVSRVDRGEMDENVAKFSVVIRRIFRTRRKLLRDMAKELLEKLPSSGDDLLSLRIFENEWRAVEREVGELLNWANILEELRLEKTALIMDLRGYPGYIIPYLLYKARNSSDLVITMTEGKNSNIRASVRSSDGSLISALELASRFGGGGHERASGMLIRESDIENIARLLGERGISIKVISPAFQQESF</sequence>
<evidence type="ECO:0000313" key="1">
    <source>
        <dbReference type="EMBL" id="RSN74175.1"/>
    </source>
</evidence>
<evidence type="ECO:0000313" key="2">
    <source>
        <dbReference type="Proteomes" id="UP000277582"/>
    </source>
</evidence>
<organism evidence="1 2">
    <name type="scientific">Candidatus Methanodesulfokora washburnensis</name>
    <dbReference type="NCBI Taxonomy" id="2478471"/>
    <lineage>
        <taxon>Archaea</taxon>
        <taxon>Thermoproteota</taxon>
        <taxon>Candidatus Korarchaeia</taxon>
        <taxon>Candidatus Korarchaeia incertae sedis</taxon>
        <taxon>Candidatus Methanodesulfokora</taxon>
    </lineage>
</organism>
<dbReference type="AlphaFoldDB" id="A0A3R9QV70"/>
<dbReference type="SUPFAM" id="SSF64182">
    <property type="entry name" value="DHH phosphoesterases"/>
    <property type="match status" value="1"/>
</dbReference>
<dbReference type="InterPro" id="IPR051319">
    <property type="entry name" value="Oligoribo/pAp-PDE_c-di-AMP_PDE"/>
</dbReference>
<dbReference type="PANTHER" id="PTHR47618">
    <property type="entry name" value="BIFUNCTIONAL OLIGORIBONUCLEASE AND PAP PHOSPHATASE NRNA"/>
    <property type="match status" value="1"/>
</dbReference>
<dbReference type="Gene3D" id="3.10.310.30">
    <property type="match status" value="1"/>
</dbReference>
<dbReference type="PANTHER" id="PTHR47618:SF1">
    <property type="entry name" value="BIFUNCTIONAL OLIGORIBONUCLEASE AND PAP PHOSPHATASE NRNA"/>
    <property type="match status" value="1"/>
</dbReference>
<dbReference type="EMBL" id="RCOS01000099">
    <property type="protein sequence ID" value="RSN74175.1"/>
    <property type="molecule type" value="Genomic_DNA"/>
</dbReference>
<proteinExistence type="predicted"/>
<keyword evidence="2" id="KW-1185">Reference proteome</keyword>
<dbReference type="Proteomes" id="UP000277582">
    <property type="component" value="Unassembled WGS sequence"/>
</dbReference>
<gene>
    <name evidence="1" type="ORF">D6D85_08505</name>
</gene>
<comment type="caution">
    <text evidence="1">The sequence shown here is derived from an EMBL/GenBank/DDBJ whole genome shotgun (WGS) entry which is preliminary data.</text>
</comment>
<protein>
    <submittedName>
        <fullName evidence="1">Uncharacterized protein</fullName>
    </submittedName>
</protein>
<reference evidence="1 2" key="1">
    <citation type="submission" date="2018-10" db="EMBL/GenBank/DDBJ databases">
        <title>Co-occurring genomic capacity for anaerobic methane metabolism and dissimilatory sulfite reduction discovered in the Korarchaeota.</title>
        <authorList>
            <person name="Mckay L.J."/>
            <person name="Dlakic M."/>
            <person name="Fields M.W."/>
            <person name="Delmont T.O."/>
            <person name="Eren A.M."/>
            <person name="Jay Z.J."/>
            <person name="Klingelsmith K.B."/>
            <person name="Rusch D.B."/>
            <person name="Inskeep W.P."/>
        </authorList>
    </citation>
    <scope>NUCLEOTIDE SEQUENCE [LARGE SCALE GENOMIC DNA]</scope>
    <source>
        <strain evidence="1 2">MDKW</strain>
    </source>
</reference>
<accession>A0A3R9QV70</accession>
<name>A0A3R9QV70_9CREN</name>
<dbReference type="InterPro" id="IPR038763">
    <property type="entry name" value="DHH_sf"/>
</dbReference>